<dbReference type="InterPro" id="IPR050483">
    <property type="entry name" value="CoA-transferase_III_domain"/>
</dbReference>
<dbReference type="Gene3D" id="3.30.1540.10">
    <property type="entry name" value="formyl-coa transferase, domain 3"/>
    <property type="match status" value="1"/>
</dbReference>
<keyword evidence="1" id="KW-0808">Transferase</keyword>
<evidence type="ECO:0000313" key="3">
    <source>
        <dbReference type="Proteomes" id="UP000032515"/>
    </source>
</evidence>
<gene>
    <name evidence="2" type="ORF">OO17_17820</name>
</gene>
<dbReference type="RefSeq" id="WP_044414024.1">
    <property type="nucleotide sequence ID" value="NZ_JXXE01000360.1"/>
</dbReference>
<name>A0A0D7EHU1_RHOPL</name>
<protein>
    <submittedName>
        <fullName evidence="2">Carnitine dehydratase</fullName>
    </submittedName>
</protein>
<organism evidence="2 3">
    <name type="scientific">Rhodopseudomonas palustris</name>
    <dbReference type="NCBI Taxonomy" id="1076"/>
    <lineage>
        <taxon>Bacteria</taxon>
        <taxon>Pseudomonadati</taxon>
        <taxon>Pseudomonadota</taxon>
        <taxon>Alphaproteobacteria</taxon>
        <taxon>Hyphomicrobiales</taxon>
        <taxon>Nitrobacteraceae</taxon>
        <taxon>Rhodopseudomonas</taxon>
    </lineage>
</organism>
<comment type="caution">
    <text evidence="2">The sequence shown here is derived from an EMBL/GenBank/DDBJ whole genome shotgun (WGS) entry which is preliminary data.</text>
</comment>
<sequence length="430" mass="46045">MLDRIVAEFPEHTPRLPAAPTALGGVRVVDFSHFIAGPFATTILADMGADVIKIEAPGRGDDLRRYPPVHPELAHGAPFQWTNRNKRSVALDLKSPSGVAIARELIATADVVVENFSTGVMARFGLDYDGCRQIKPDIVYCSVSAYGRSGPFADRLGFDPIAQVESGFVSMNGYADRAGVRALSPVMDISTAMMACNAILGALVARQRTGEGQAIEVSLFDTAVTMTGYASMQQLFSGADPQRNGNTSPDTCPSGVFQASDCAFYINCGNDKIFQRLMGQVIGRPDLAQATDYATGPDRVRRRDELFAILGDAFAQQPWAHWQARMRAAGVPHGQLRSVGEAIRSPEARDRGLVTRIRHDGVGWVPNVASPIRYSGTPLVDPVSAPTVGQHTETVLRELLGYDDAGLAEHAAAGAFGAEAPPASPQATRR</sequence>
<dbReference type="PANTHER" id="PTHR48207">
    <property type="entry name" value="SUCCINATE--HYDROXYMETHYLGLUTARATE COA-TRANSFERASE"/>
    <property type="match status" value="1"/>
</dbReference>
<reference evidence="2 3" key="1">
    <citation type="submission" date="2014-11" db="EMBL/GenBank/DDBJ databases">
        <title>Genomics and ecophysiology of heterotrophic nitrogen fixing bacteria isolated from estuarine surface water.</title>
        <authorList>
            <person name="Bentzon-Tilia M."/>
            <person name="Severin I."/>
            <person name="Hansen L.H."/>
            <person name="Riemann L."/>
        </authorList>
    </citation>
    <scope>NUCLEOTIDE SEQUENCE [LARGE SCALE GENOMIC DNA]</scope>
    <source>
        <strain evidence="2 3">BAL398</strain>
    </source>
</reference>
<dbReference type="Proteomes" id="UP000032515">
    <property type="component" value="Unassembled WGS sequence"/>
</dbReference>
<dbReference type="InterPro" id="IPR003673">
    <property type="entry name" value="CoA-Trfase_fam_III"/>
</dbReference>
<dbReference type="SUPFAM" id="SSF89796">
    <property type="entry name" value="CoA-transferase family III (CaiB/BaiF)"/>
    <property type="match status" value="1"/>
</dbReference>
<evidence type="ECO:0000256" key="1">
    <source>
        <dbReference type="ARBA" id="ARBA00022679"/>
    </source>
</evidence>
<dbReference type="InterPro" id="IPR044855">
    <property type="entry name" value="CoA-Trfase_III_dom3_sf"/>
</dbReference>
<proteinExistence type="predicted"/>
<dbReference type="PATRIC" id="fig|1076.23.peg.3878"/>
<evidence type="ECO:0000313" key="2">
    <source>
        <dbReference type="EMBL" id="KIZ40394.1"/>
    </source>
</evidence>
<accession>A0A0D7EHU1</accession>
<dbReference type="Gene3D" id="3.40.50.10540">
    <property type="entry name" value="Crotonobetainyl-coa:carnitine coa-transferase, domain 1"/>
    <property type="match status" value="1"/>
</dbReference>
<dbReference type="EMBL" id="JXXE01000360">
    <property type="protein sequence ID" value="KIZ40394.1"/>
    <property type="molecule type" value="Genomic_DNA"/>
</dbReference>
<dbReference type="PANTHER" id="PTHR48207:SF4">
    <property type="entry name" value="BLL6097 PROTEIN"/>
    <property type="match status" value="1"/>
</dbReference>
<dbReference type="InterPro" id="IPR023606">
    <property type="entry name" value="CoA-Trfase_III_dom_1_sf"/>
</dbReference>
<dbReference type="Pfam" id="PF02515">
    <property type="entry name" value="CoA_transf_3"/>
    <property type="match status" value="1"/>
</dbReference>
<dbReference type="GO" id="GO:0008410">
    <property type="term" value="F:CoA-transferase activity"/>
    <property type="evidence" value="ECO:0007669"/>
    <property type="project" value="TreeGrafter"/>
</dbReference>
<dbReference type="AlphaFoldDB" id="A0A0D7EHU1"/>
<dbReference type="OrthoDB" id="9806585at2"/>